<feature type="region of interest" description="Disordered" evidence="1">
    <location>
        <begin position="1"/>
        <end position="110"/>
    </location>
</feature>
<dbReference type="Proteomes" id="UP000014500">
    <property type="component" value="Unassembled WGS sequence"/>
</dbReference>
<dbReference type="EnsemblMetazoa" id="SMAR008915-RA">
    <property type="protein sequence ID" value="SMAR008915-PA"/>
    <property type="gene ID" value="SMAR008915"/>
</dbReference>
<dbReference type="PhylomeDB" id="T1J5L1"/>
<evidence type="ECO:0000313" key="3">
    <source>
        <dbReference type="Proteomes" id="UP000014500"/>
    </source>
</evidence>
<dbReference type="AlphaFoldDB" id="T1J5L1"/>
<dbReference type="PANTHER" id="PTHR13177:SF4">
    <property type="entry name" value="GEO09647P1"/>
    <property type="match status" value="1"/>
</dbReference>
<reference evidence="2" key="2">
    <citation type="submission" date="2015-02" db="UniProtKB">
        <authorList>
            <consortium name="EnsemblMetazoa"/>
        </authorList>
    </citation>
    <scope>IDENTIFICATION</scope>
</reference>
<sequence length="110" mass="11834">MSSSEDIDLKAGHPPAVKAGGKRITQHKPPSERERHDSKSSDKGSGDDNDEEVQKPPSPPKQQLLISGAPARGDADFPTQAVQATHVKPLAAHEFRASSQKPSVIQQPRK</sequence>
<feature type="compositionally biased region" description="Basic and acidic residues" evidence="1">
    <location>
        <begin position="29"/>
        <end position="46"/>
    </location>
</feature>
<reference evidence="3" key="1">
    <citation type="submission" date="2011-05" db="EMBL/GenBank/DDBJ databases">
        <authorList>
            <person name="Richards S.R."/>
            <person name="Qu J."/>
            <person name="Jiang H."/>
            <person name="Jhangiani S.N."/>
            <person name="Agravi P."/>
            <person name="Goodspeed R."/>
            <person name="Gross S."/>
            <person name="Mandapat C."/>
            <person name="Jackson L."/>
            <person name="Mathew T."/>
            <person name="Pu L."/>
            <person name="Thornton R."/>
            <person name="Saada N."/>
            <person name="Wilczek-Boney K.B."/>
            <person name="Lee S."/>
            <person name="Kovar C."/>
            <person name="Wu Y."/>
            <person name="Scherer S.E."/>
            <person name="Worley K.C."/>
            <person name="Muzny D.M."/>
            <person name="Gibbs R."/>
        </authorList>
    </citation>
    <scope>NUCLEOTIDE SEQUENCE</scope>
    <source>
        <strain evidence="3">Brora</strain>
    </source>
</reference>
<feature type="compositionally biased region" description="Polar residues" evidence="1">
    <location>
        <begin position="97"/>
        <end position="110"/>
    </location>
</feature>
<dbReference type="Pfam" id="PF15228">
    <property type="entry name" value="DAP"/>
    <property type="match status" value="1"/>
</dbReference>
<evidence type="ECO:0008006" key="4">
    <source>
        <dbReference type="Google" id="ProtNLM"/>
    </source>
</evidence>
<dbReference type="GO" id="GO:0097190">
    <property type="term" value="P:apoptotic signaling pathway"/>
    <property type="evidence" value="ECO:0007669"/>
    <property type="project" value="TreeGrafter"/>
</dbReference>
<dbReference type="GO" id="GO:0010507">
    <property type="term" value="P:negative regulation of autophagy"/>
    <property type="evidence" value="ECO:0007669"/>
    <property type="project" value="TreeGrafter"/>
</dbReference>
<dbReference type="HOGENOM" id="CLU_150759_2_0_1"/>
<dbReference type="OMA" id="APSHGNK"/>
<dbReference type="InterPro" id="IPR024130">
    <property type="entry name" value="DAP1/DAPL1"/>
</dbReference>
<dbReference type="GO" id="GO:0070513">
    <property type="term" value="F:death domain binding"/>
    <property type="evidence" value="ECO:0007669"/>
    <property type="project" value="TreeGrafter"/>
</dbReference>
<accession>T1J5L1</accession>
<dbReference type="EMBL" id="JH431865">
    <property type="status" value="NOT_ANNOTATED_CDS"/>
    <property type="molecule type" value="Genomic_DNA"/>
</dbReference>
<proteinExistence type="predicted"/>
<dbReference type="GO" id="GO:0034198">
    <property type="term" value="P:cellular response to amino acid starvation"/>
    <property type="evidence" value="ECO:0007669"/>
    <property type="project" value="TreeGrafter"/>
</dbReference>
<dbReference type="PANTHER" id="PTHR13177">
    <property type="entry name" value="DEATH-ASSOCIATED PROTEIN 1"/>
    <property type="match status" value="1"/>
</dbReference>
<protein>
    <recommendedName>
        <fullName evidence="4">Death-associated protein 1</fullName>
    </recommendedName>
</protein>
<dbReference type="eggNOG" id="ENOG502S4ST">
    <property type="taxonomic scope" value="Eukaryota"/>
</dbReference>
<keyword evidence="3" id="KW-1185">Reference proteome</keyword>
<name>T1J5L1_STRMM</name>
<dbReference type="STRING" id="126957.T1J5L1"/>
<evidence type="ECO:0000313" key="2">
    <source>
        <dbReference type="EnsemblMetazoa" id="SMAR008915-PA"/>
    </source>
</evidence>
<evidence type="ECO:0000256" key="1">
    <source>
        <dbReference type="SAM" id="MobiDB-lite"/>
    </source>
</evidence>
<organism evidence="2 3">
    <name type="scientific">Strigamia maritima</name>
    <name type="common">European centipede</name>
    <name type="synonym">Geophilus maritimus</name>
    <dbReference type="NCBI Taxonomy" id="126957"/>
    <lineage>
        <taxon>Eukaryota</taxon>
        <taxon>Metazoa</taxon>
        <taxon>Ecdysozoa</taxon>
        <taxon>Arthropoda</taxon>
        <taxon>Myriapoda</taxon>
        <taxon>Chilopoda</taxon>
        <taxon>Pleurostigmophora</taxon>
        <taxon>Geophilomorpha</taxon>
        <taxon>Linotaeniidae</taxon>
        <taxon>Strigamia</taxon>
    </lineage>
</organism>